<keyword evidence="4" id="KW-1185">Reference proteome</keyword>
<evidence type="ECO:0000313" key="4">
    <source>
        <dbReference type="Proteomes" id="UP000271241"/>
    </source>
</evidence>
<dbReference type="AlphaFoldDB" id="A0A4P9XWN5"/>
<dbReference type="GO" id="GO:0030687">
    <property type="term" value="C:preribosome, large subunit precursor"/>
    <property type="evidence" value="ECO:0007669"/>
    <property type="project" value="TreeGrafter"/>
</dbReference>
<evidence type="ECO:0000256" key="1">
    <source>
        <dbReference type="SAM" id="MobiDB-lite"/>
    </source>
</evidence>
<feature type="compositionally biased region" description="Basic residues" evidence="1">
    <location>
        <begin position="98"/>
        <end position="121"/>
    </location>
</feature>
<feature type="region of interest" description="Disordered" evidence="1">
    <location>
        <begin position="49"/>
        <end position="121"/>
    </location>
</feature>
<feature type="compositionally biased region" description="Basic and acidic residues" evidence="1">
    <location>
        <begin position="87"/>
        <end position="97"/>
    </location>
</feature>
<dbReference type="InterPro" id="IPR019434">
    <property type="entry name" value="DUF2423"/>
</dbReference>
<reference evidence="4" key="1">
    <citation type="journal article" date="2018" name="Nat. Microbiol.">
        <title>Leveraging single-cell genomics to expand the fungal tree of life.</title>
        <authorList>
            <person name="Ahrendt S.R."/>
            <person name="Quandt C.A."/>
            <person name="Ciobanu D."/>
            <person name="Clum A."/>
            <person name="Salamov A."/>
            <person name="Andreopoulos B."/>
            <person name="Cheng J.F."/>
            <person name="Woyke T."/>
            <person name="Pelin A."/>
            <person name="Henrissat B."/>
            <person name="Reynolds N.K."/>
            <person name="Benny G.L."/>
            <person name="Smith M.E."/>
            <person name="James T.Y."/>
            <person name="Grigoriev I.V."/>
        </authorList>
    </citation>
    <scope>NUCLEOTIDE SEQUENCE [LARGE SCALE GENOMIC DNA]</scope>
    <source>
        <strain evidence="4">RSA 1356</strain>
    </source>
</reference>
<sequence>MAKSIRSKSKRRFRALKRDDIFGKVEAERLQRLAAKQATAKEADYVKAAREERETEMDAQTESSGKAPAAENKLKKTSESDGVANMDEDKTGGQTDKKAKRGHLRKQQAQRRKAKWKKFFV</sequence>
<proteinExistence type="predicted"/>
<accession>A0A4P9XWN5</accession>
<dbReference type="PANTHER" id="PTHR28219">
    <property type="entry name" value="UPF0642 PROTEIN YBL028C"/>
    <property type="match status" value="1"/>
</dbReference>
<feature type="domain" description="DUF2423" evidence="2">
    <location>
        <begin position="1"/>
        <end position="38"/>
    </location>
</feature>
<protein>
    <recommendedName>
        <fullName evidence="2">DUF2423 domain-containing protein</fullName>
    </recommendedName>
</protein>
<dbReference type="OrthoDB" id="5595668at2759"/>
<name>A0A4P9XWN5_9FUNG</name>
<dbReference type="Proteomes" id="UP000271241">
    <property type="component" value="Unassembled WGS sequence"/>
</dbReference>
<gene>
    <name evidence="3" type="ORF">THASP1DRAFT_27492</name>
</gene>
<evidence type="ECO:0000313" key="3">
    <source>
        <dbReference type="EMBL" id="RKP10738.1"/>
    </source>
</evidence>
<dbReference type="PANTHER" id="PTHR28219:SF1">
    <property type="entry name" value="UPF0642 PROTEIN YBL028C"/>
    <property type="match status" value="1"/>
</dbReference>
<organism evidence="3 4">
    <name type="scientific">Thamnocephalis sphaerospora</name>
    <dbReference type="NCBI Taxonomy" id="78915"/>
    <lineage>
        <taxon>Eukaryota</taxon>
        <taxon>Fungi</taxon>
        <taxon>Fungi incertae sedis</taxon>
        <taxon>Zoopagomycota</taxon>
        <taxon>Zoopagomycotina</taxon>
        <taxon>Zoopagomycetes</taxon>
        <taxon>Zoopagales</taxon>
        <taxon>Sigmoideomycetaceae</taxon>
        <taxon>Thamnocephalis</taxon>
    </lineage>
</organism>
<evidence type="ECO:0000259" key="2">
    <source>
        <dbReference type="Pfam" id="PF10338"/>
    </source>
</evidence>
<dbReference type="Pfam" id="PF10338">
    <property type="entry name" value="YBL028C_N"/>
    <property type="match status" value="1"/>
</dbReference>
<dbReference type="EMBL" id="KZ992439">
    <property type="protein sequence ID" value="RKP10738.1"/>
    <property type="molecule type" value="Genomic_DNA"/>
</dbReference>